<sequence length="495" mass="57403">MKKIFLFITVMSLIIIQCGNKTDNQTTPNNNVNTNEAVQSNETILGVTVEILSQADEAFLEKVKNKIIISGSAKYTFKDNGDIEYIYDSGSYREDKNYIFESSKDGTNAYYYELYNIQDKYEKGPSNIATNYKGFSVKNGILYEDNYQGYESDPNETIITKWEKENYYSNYYYREVKENPNFDNFPYENKSDVTFQEYNERMEGILISESDYRPEEVGNINTYNFNNVYTNGYNASIELKKNNDETFYFYAINITIDENGQTVTNIQSTDTDKMVLEENQYVEPYCGIGSHTLDYEETVGMDGGYIISIQPISADTIIVTEPNGSYGFTGIYKKTPEVINADDKSTKEKAYYNACRWYAENYSELNDIFNKIVDFDFEGGGYYEINIENVYLYVSKFENSGYFSDNYIKNLENSFEEIKKHLEENKQSDGTVEGMEADWFLATQEIDYYLNIITNEMTLKDIVNYDEDSLCISNEVGESVILEVKKYGDEWLIEK</sequence>
<dbReference type="RefSeq" id="WP_069731820.1">
    <property type="nucleotide sequence ID" value="NZ_CP019914.1"/>
</dbReference>
<dbReference type="EMBL" id="CP019914">
    <property type="protein sequence ID" value="ASJ22601.1"/>
    <property type="molecule type" value="Genomic_DNA"/>
</dbReference>
<dbReference type="Proteomes" id="UP000264880">
    <property type="component" value="Chromosome"/>
</dbReference>
<evidence type="ECO:0000313" key="2">
    <source>
        <dbReference type="Proteomes" id="UP000264880"/>
    </source>
</evidence>
<dbReference type="KEGG" id="bhp:BHAMNSH16_13495"/>
<accession>A0AAC9XLM1</accession>
<name>A0AAC9XLM1_9SPIR</name>
<organism evidence="1 2">
    <name type="scientific">Brachyspira hampsonii</name>
    <dbReference type="NCBI Taxonomy" id="1287055"/>
    <lineage>
        <taxon>Bacteria</taxon>
        <taxon>Pseudomonadati</taxon>
        <taxon>Spirochaetota</taxon>
        <taxon>Spirochaetia</taxon>
        <taxon>Brachyspirales</taxon>
        <taxon>Brachyspiraceae</taxon>
        <taxon>Brachyspira</taxon>
    </lineage>
</organism>
<dbReference type="AlphaFoldDB" id="A0AAC9XLM1"/>
<keyword evidence="2" id="KW-1185">Reference proteome</keyword>
<protein>
    <submittedName>
        <fullName evidence="1">Uncharacterized protein</fullName>
    </submittedName>
</protein>
<proteinExistence type="predicted"/>
<evidence type="ECO:0000313" key="1">
    <source>
        <dbReference type="EMBL" id="ASJ22601.1"/>
    </source>
</evidence>
<reference evidence="1 2" key="1">
    <citation type="submission" date="2017-02" db="EMBL/GenBank/DDBJ databases">
        <title>Complete genome sequence of Brachyspira hampsonii genomovar I strain NSH-16 (ATCC BAA-2463).</title>
        <authorList>
            <person name="Mirajkar N.S."/>
            <person name="Gebhart C.J."/>
        </authorList>
    </citation>
    <scope>NUCLEOTIDE SEQUENCE [LARGE SCALE GENOMIC DNA]</scope>
    <source>
        <strain evidence="1 2">NSH-16</strain>
    </source>
</reference>
<gene>
    <name evidence="1" type="ORF">BHAMNSH16_13495</name>
</gene>